<reference evidence="2 3" key="1">
    <citation type="submission" date="2019-04" db="EMBL/GenBank/DDBJ databases">
        <authorList>
            <person name="Park S."/>
            <person name="Yoon J.-H."/>
        </authorList>
    </citation>
    <scope>NUCLEOTIDE SEQUENCE [LARGE SCALE GENOMIC DNA]</scope>
    <source>
        <strain evidence="2 3">HJM-18</strain>
    </source>
</reference>
<dbReference type="Proteomes" id="UP000298325">
    <property type="component" value="Unassembled WGS sequence"/>
</dbReference>
<gene>
    <name evidence="2" type="ORF">E5Q11_06950</name>
</gene>
<name>A0A4Z1BQW1_9GAMM</name>
<proteinExistence type="predicted"/>
<dbReference type="GO" id="GO:0035438">
    <property type="term" value="F:cyclic-di-GMP binding"/>
    <property type="evidence" value="ECO:0007669"/>
    <property type="project" value="InterPro"/>
</dbReference>
<dbReference type="Pfam" id="PF07238">
    <property type="entry name" value="PilZ"/>
    <property type="match status" value="1"/>
</dbReference>
<protein>
    <submittedName>
        <fullName evidence="2">PilZ domain-containing protein</fullName>
    </submittedName>
</protein>
<feature type="domain" description="PilZ" evidence="1">
    <location>
        <begin position="11"/>
        <end position="126"/>
    </location>
</feature>
<evidence type="ECO:0000259" key="1">
    <source>
        <dbReference type="Pfam" id="PF07238"/>
    </source>
</evidence>
<comment type="caution">
    <text evidence="2">The sequence shown here is derived from an EMBL/GenBank/DDBJ whole genome shotgun (WGS) entry which is preliminary data.</text>
</comment>
<accession>A0A4Z1BQW1</accession>
<dbReference type="RefSeq" id="WP_135802688.1">
    <property type="nucleotide sequence ID" value="NZ_SRPF01000002.1"/>
</dbReference>
<evidence type="ECO:0000313" key="3">
    <source>
        <dbReference type="Proteomes" id="UP000298325"/>
    </source>
</evidence>
<dbReference type="Gene3D" id="2.40.10.220">
    <property type="entry name" value="predicted glycosyltransferase like domains"/>
    <property type="match status" value="1"/>
</dbReference>
<dbReference type="AlphaFoldDB" id="A0A4Z1BQW1"/>
<organism evidence="2 3">
    <name type="scientific">Marinobacter confluentis</name>
    <dbReference type="NCBI Taxonomy" id="1697557"/>
    <lineage>
        <taxon>Bacteria</taxon>
        <taxon>Pseudomonadati</taxon>
        <taxon>Pseudomonadota</taxon>
        <taxon>Gammaproteobacteria</taxon>
        <taxon>Pseudomonadales</taxon>
        <taxon>Marinobacteraceae</taxon>
        <taxon>Marinobacter</taxon>
    </lineage>
</organism>
<keyword evidence="3" id="KW-1185">Reference proteome</keyword>
<sequence>MTKNLVVKSNLRNQQRVDVATEARIEKPDGSSLVCSVSNISRTGLMISCGQEQVRELIPGQQTPAPGTWIDVKATFPVPVVAGQPVSVVANGHIVYMRRISRNEFQIGVQFAEFDGNGFEYVDNYVSKLLAASAL</sequence>
<dbReference type="SUPFAM" id="SSF141371">
    <property type="entry name" value="PilZ domain-like"/>
    <property type="match status" value="1"/>
</dbReference>
<dbReference type="EMBL" id="SRPF01000002">
    <property type="protein sequence ID" value="TGN40025.1"/>
    <property type="molecule type" value="Genomic_DNA"/>
</dbReference>
<dbReference type="InterPro" id="IPR009875">
    <property type="entry name" value="PilZ_domain"/>
</dbReference>
<dbReference type="OrthoDB" id="5567283at2"/>
<evidence type="ECO:0000313" key="2">
    <source>
        <dbReference type="EMBL" id="TGN40025.1"/>
    </source>
</evidence>